<reference evidence="1" key="2">
    <citation type="journal article" date="2015" name="Data Brief">
        <title>Shoot transcriptome of the giant reed, Arundo donax.</title>
        <authorList>
            <person name="Barrero R.A."/>
            <person name="Guerrero F.D."/>
            <person name="Moolhuijzen P."/>
            <person name="Goolsby J.A."/>
            <person name="Tidwell J."/>
            <person name="Bellgard S.E."/>
            <person name="Bellgard M.I."/>
        </authorList>
    </citation>
    <scope>NUCLEOTIDE SEQUENCE</scope>
    <source>
        <tissue evidence="1">Shoot tissue taken approximately 20 cm above the soil surface</tissue>
    </source>
</reference>
<accession>A0A0A9B8L0</accession>
<reference evidence="1" key="1">
    <citation type="submission" date="2014-09" db="EMBL/GenBank/DDBJ databases">
        <authorList>
            <person name="Magalhaes I.L.F."/>
            <person name="Oliveira U."/>
            <person name="Santos F.R."/>
            <person name="Vidigal T.H.D.A."/>
            <person name="Brescovit A.D."/>
            <person name="Santos A.J."/>
        </authorList>
    </citation>
    <scope>NUCLEOTIDE SEQUENCE</scope>
    <source>
        <tissue evidence="1">Shoot tissue taken approximately 20 cm above the soil surface</tissue>
    </source>
</reference>
<proteinExistence type="predicted"/>
<evidence type="ECO:0000313" key="1">
    <source>
        <dbReference type="EMBL" id="JAD57565.1"/>
    </source>
</evidence>
<dbReference type="EMBL" id="GBRH01240330">
    <property type="protein sequence ID" value="JAD57565.1"/>
    <property type="molecule type" value="Transcribed_RNA"/>
</dbReference>
<protein>
    <submittedName>
        <fullName evidence="1">Uncharacterized protein</fullName>
    </submittedName>
</protein>
<organism evidence="1">
    <name type="scientific">Arundo donax</name>
    <name type="common">Giant reed</name>
    <name type="synonym">Donax arundinaceus</name>
    <dbReference type="NCBI Taxonomy" id="35708"/>
    <lineage>
        <taxon>Eukaryota</taxon>
        <taxon>Viridiplantae</taxon>
        <taxon>Streptophyta</taxon>
        <taxon>Embryophyta</taxon>
        <taxon>Tracheophyta</taxon>
        <taxon>Spermatophyta</taxon>
        <taxon>Magnoliopsida</taxon>
        <taxon>Liliopsida</taxon>
        <taxon>Poales</taxon>
        <taxon>Poaceae</taxon>
        <taxon>PACMAD clade</taxon>
        <taxon>Arundinoideae</taxon>
        <taxon>Arundineae</taxon>
        <taxon>Arundo</taxon>
    </lineage>
</organism>
<name>A0A0A9B8L0_ARUDO</name>
<sequence>MGPAFFVFWDLSRDG</sequence>